<name>A0A2G9TYW7_TELCI</name>
<gene>
    <name evidence="1" type="ORF">TELCIR_16018</name>
</gene>
<keyword evidence="2" id="KW-1185">Reference proteome</keyword>
<dbReference type="OrthoDB" id="5813822at2759"/>
<accession>A0A2G9TYW7</accession>
<dbReference type="EMBL" id="KZ352139">
    <property type="protein sequence ID" value="PIO62420.1"/>
    <property type="molecule type" value="Genomic_DNA"/>
</dbReference>
<proteinExistence type="predicted"/>
<organism evidence="1 2">
    <name type="scientific">Teladorsagia circumcincta</name>
    <name type="common">Brown stomach worm</name>
    <name type="synonym">Ostertagia circumcincta</name>
    <dbReference type="NCBI Taxonomy" id="45464"/>
    <lineage>
        <taxon>Eukaryota</taxon>
        <taxon>Metazoa</taxon>
        <taxon>Ecdysozoa</taxon>
        <taxon>Nematoda</taxon>
        <taxon>Chromadorea</taxon>
        <taxon>Rhabditida</taxon>
        <taxon>Rhabditina</taxon>
        <taxon>Rhabditomorpha</taxon>
        <taxon>Strongyloidea</taxon>
        <taxon>Trichostrongylidae</taxon>
        <taxon>Teladorsagia</taxon>
    </lineage>
</organism>
<evidence type="ECO:0000313" key="1">
    <source>
        <dbReference type="EMBL" id="PIO62420.1"/>
    </source>
</evidence>
<dbReference type="Proteomes" id="UP000230423">
    <property type="component" value="Unassembled WGS sequence"/>
</dbReference>
<reference evidence="1 2" key="1">
    <citation type="submission" date="2015-09" db="EMBL/GenBank/DDBJ databases">
        <title>Draft genome of the parasitic nematode Teladorsagia circumcincta isolate WARC Sus (inbred).</title>
        <authorList>
            <person name="Mitreva M."/>
        </authorList>
    </citation>
    <scope>NUCLEOTIDE SEQUENCE [LARGE SCALE GENOMIC DNA]</scope>
    <source>
        <strain evidence="1 2">S</strain>
    </source>
</reference>
<feature type="non-terminal residue" evidence="1">
    <location>
        <position position="1"/>
    </location>
</feature>
<evidence type="ECO:0000313" key="2">
    <source>
        <dbReference type="Proteomes" id="UP000230423"/>
    </source>
</evidence>
<sequence length="94" mass="10419">GKDYVIECSALTNQKYSLKFSYNDASPANVRIPDEEKIRSSYFLNNMVMSSDAQLYCTAVVNVSGWSGSDKVFRLNPTQSYYLLLASGNTDAKG</sequence>
<protein>
    <submittedName>
        <fullName evidence="1">Uncharacterized protein</fullName>
    </submittedName>
</protein>
<dbReference type="AlphaFoldDB" id="A0A2G9TYW7"/>